<dbReference type="Gene3D" id="1.10.287.1060">
    <property type="entry name" value="ESAT-6-like"/>
    <property type="match status" value="1"/>
</dbReference>
<organism evidence="1 2">
    <name type="scientific">Schaalia meyeri</name>
    <dbReference type="NCBI Taxonomy" id="52773"/>
    <lineage>
        <taxon>Bacteria</taxon>
        <taxon>Bacillati</taxon>
        <taxon>Actinomycetota</taxon>
        <taxon>Actinomycetes</taxon>
        <taxon>Actinomycetales</taxon>
        <taxon>Actinomycetaceae</taxon>
        <taxon>Schaalia</taxon>
    </lineage>
</organism>
<proteinExistence type="predicted"/>
<dbReference type="AlphaFoldDB" id="A0AAP9YC31"/>
<evidence type="ECO:0000313" key="1">
    <source>
        <dbReference type="EMBL" id="QQC44146.1"/>
    </source>
</evidence>
<dbReference type="InterPro" id="IPR036689">
    <property type="entry name" value="ESAT-6-like_sf"/>
</dbReference>
<dbReference type="Proteomes" id="UP000595220">
    <property type="component" value="Chromosome"/>
</dbReference>
<reference evidence="1 2" key="1">
    <citation type="submission" date="2020-12" db="EMBL/GenBank/DDBJ databases">
        <title>FDA dAtabase for Regulatory Grade micrObial Sequences (FDA-ARGOS): Supporting development and validation of Infectious Disease Dx tests.</title>
        <authorList>
            <person name="Sproer C."/>
            <person name="Gronow S."/>
            <person name="Severitt S."/>
            <person name="Schroder I."/>
            <person name="Tallon L."/>
            <person name="Sadzewicz L."/>
            <person name="Zhao X."/>
            <person name="Boylan J."/>
            <person name="Ott S."/>
            <person name="Bowen H."/>
            <person name="Vavikolanu K."/>
            <person name="Mehta A."/>
            <person name="Aluvathingal J."/>
            <person name="Nadendla S."/>
            <person name="Lowell S."/>
            <person name="Myers T."/>
            <person name="Yan Y."/>
            <person name="Sichtig H."/>
        </authorList>
    </citation>
    <scope>NUCLEOTIDE SEQUENCE [LARGE SCALE GENOMIC DNA]</scope>
    <source>
        <strain evidence="1 2">FDAARGOS_985</strain>
    </source>
</reference>
<dbReference type="RefSeq" id="WP_131800064.1">
    <property type="nucleotide sequence ID" value="NZ_CP066065.1"/>
</dbReference>
<name>A0AAP9YC31_9ACTO</name>
<protein>
    <submittedName>
        <fullName evidence="1">Uncharacterized protein</fullName>
    </submittedName>
</protein>
<accession>A0AAP9YC31</accession>
<gene>
    <name evidence="1" type="ORF">I6H42_01610</name>
</gene>
<sequence>MITRSQLEGLDVLAFDPLLQQIRMSIQSNKDKISDIEKATSHIVSGWEGESSNAAQSRLSHIQEQTQKHIDDLEAMKKTVTTYVEAKKLRQAHILAFIAELKTLQMTVTDDWQVRPNIALMAAASVGGAFILAAQVTKRLHALVRMFEQYEYEAPIAGVSTAPSFVSSSGYSTSQPDRTINFDDDFPYGSKKGKETLEDRANWAKWGLKLEGAEAIGGMPDACKMYRHFREGKGTPMRFDYDKAYREDAGIRNFVNDELNGSLQAANEAVKSGNTNVTLHSPMRTNSGYYPETENWQKTVGGYSSYTETNVQVSGDTVTATVTVHAKDKWNFNYVSMCIGA</sequence>
<keyword evidence="2" id="KW-1185">Reference proteome</keyword>
<evidence type="ECO:0000313" key="2">
    <source>
        <dbReference type="Proteomes" id="UP000595220"/>
    </source>
</evidence>
<dbReference type="EMBL" id="CP066065">
    <property type="protein sequence ID" value="QQC44146.1"/>
    <property type="molecule type" value="Genomic_DNA"/>
</dbReference>
<dbReference type="SUPFAM" id="SSF140453">
    <property type="entry name" value="EsxAB dimer-like"/>
    <property type="match status" value="1"/>
</dbReference>